<evidence type="ECO:0000313" key="2">
    <source>
        <dbReference type="Proteomes" id="UP000738376"/>
    </source>
</evidence>
<name>A0ABX1LX70_9CYAN</name>
<dbReference type="SUPFAM" id="SSF141571">
    <property type="entry name" value="Pentapeptide repeat-like"/>
    <property type="match status" value="2"/>
</dbReference>
<dbReference type="PANTHER" id="PTHR14136">
    <property type="entry name" value="BTB_POZ DOMAIN-CONTAINING PROTEIN KCTD9"/>
    <property type="match status" value="1"/>
</dbReference>
<dbReference type="EMBL" id="JAAVJL010000004">
    <property type="protein sequence ID" value="NMF60798.1"/>
    <property type="molecule type" value="Genomic_DNA"/>
</dbReference>
<accession>A0ABX1LX70</accession>
<dbReference type="InterPro" id="IPR001646">
    <property type="entry name" value="5peptide_repeat"/>
</dbReference>
<gene>
    <name evidence="1" type="ORF">HC246_22920</name>
</gene>
<evidence type="ECO:0000313" key="1">
    <source>
        <dbReference type="EMBL" id="NMF60798.1"/>
    </source>
</evidence>
<proteinExistence type="predicted"/>
<protein>
    <submittedName>
        <fullName evidence="1">Pentapeptide repeat-containing protein</fullName>
    </submittedName>
</protein>
<dbReference type="RefSeq" id="WP_169365739.1">
    <property type="nucleotide sequence ID" value="NZ_JAAVJL010000004.1"/>
</dbReference>
<reference evidence="1 2" key="1">
    <citation type="submission" date="2020-03" db="EMBL/GenBank/DDBJ databases">
        <title>Draft Genome Sequence of 2-Methylisoborneol Producing Pseudanabaena yagii Strain GIHE-NHR1 Isolated from North Han River in South Korea.</title>
        <authorList>
            <person name="Jeong J."/>
        </authorList>
    </citation>
    <scope>NUCLEOTIDE SEQUENCE [LARGE SCALE GENOMIC DNA]</scope>
    <source>
        <strain evidence="1 2">GIHE-NHR1</strain>
    </source>
</reference>
<sequence length="402" mass="44639">MPIFKMSLKESLAKHKLWLDSHGENGQRLSAAGANFEKADLSQANLSKANLSGANLSEANLSEANLREATLFGANLSGINLNDANLSAALLSGADLQGATLQRAILTEALLCEANLIDVDLSHADLHKANLSLGIPEFVKAKNIQSLLLGNPIPSLFANQTNLNRANLTEANLSEANLDFANLTEANLTGANLSKAKLFAVDLSQANLSSANLNGADLFRVKALDTNFSSADFTDTCIEEWLINLDTRFDDVSCDSIYLKHILRSLPDYILRRYSDRRPFNPQTKFAKGDFVKLISRDKTITELEERGSDILQQYLLVEELNQMFEQLSEQYSDRYVDASESERQTLLKLELTYQTKINPAFRERLLEAIAVQNRELSNFLANNNFVAISPEMLQKWLGVHE</sequence>
<keyword evidence="2" id="KW-1185">Reference proteome</keyword>
<dbReference type="InterPro" id="IPR051082">
    <property type="entry name" value="Pentapeptide-BTB/POZ_domain"/>
</dbReference>
<organism evidence="1 2">
    <name type="scientific">Pseudanabaena yagii GIHE-NHR1</name>
    <dbReference type="NCBI Taxonomy" id="2722753"/>
    <lineage>
        <taxon>Bacteria</taxon>
        <taxon>Bacillati</taxon>
        <taxon>Cyanobacteriota</taxon>
        <taxon>Cyanophyceae</taxon>
        <taxon>Pseudanabaenales</taxon>
        <taxon>Pseudanabaenaceae</taxon>
        <taxon>Pseudanabaena</taxon>
        <taxon>Pseudanabaena yagii</taxon>
    </lineage>
</organism>
<dbReference type="Pfam" id="PF00805">
    <property type="entry name" value="Pentapeptide"/>
    <property type="match status" value="3"/>
</dbReference>
<dbReference type="PANTHER" id="PTHR14136:SF17">
    <property type="entry name" value="BTB_POZ DOMAIN-CONTAINING PROTEIN KCTD9"/>
    <property type="match status" value="1"/>
</dbReference>
<dbReference type="Proteomes" id="UP000738376">
    <property type="component" value="Unassembled WGS sequence"/>
</dbReference>
<dbReference type="Gene3D" id="2.160.20.80">
    <property type="entry name" value="E3 ubiquitin-protein ligase SopA"/>
    <property type="match status" value="2"/>
</dbReference>
<comment type="caution">
    <text evidence="1">The sequence shown here is derived from an EMBL/GenBank/DDBJ whole genome shotgun (WGS) entry which is preliminary data.</text>
</comment>